<gene>
    <name evidence="2" type="ORF">QJS04_geneDACA003142</name>
</gene>
<reference evidence="2" key="1">
    <citation type="journal article" date="2023" name="Nat. Commun.">
        <title>Diploid and tetraploid genomes of Acorus and the evolution of monocots.</title>
        <authorList>
            <person name="Ma L."/>
            <person name="Liu K.W."/>
            <person name="Li Z."/>
            <person name="Hsiao Y.Y."/>
            <person name="Qi Y."/>
            <person name="Fu T."/>
            <person name="Tang G.D."/>
            <person name="Zhang D."/>
            <person name="Sun W.H."/>
            <person name="Liu D.K."/>
            <person name="Li Y."/>
            <person name="Chen G.Z."/>
            <person name="Liu X.D."/>
            <person name="Liao X.Y."/>
            <person name="Jiang Y.T."/>
            <person name="Yu X."/>
            <person name="Hao Y."/>
            <person name="Huang J."/>
            <person name="Zhao X.W."/>
            <person name="Ke S."/>
            <person name="Chen Y.Y."/>
            <person name="Wu W.L."/>
            <person name="Hsu J.L."/>
            <person name="Lin Y.F."/>
            <person name="Huang M.D."/>
            <person name="Li C.Y."/>
            <person name="Huang L."/>
            <person name="Wang Z.W."/>
            <person name="Zhao X."/>
            <person name="Zhong W.Y."/>
            <person name="Peng D.H."/>
            <person name="Ahmad S."/>
            <person name="Lan S."/>
            <person name="Zhang J.S."/>
            <person name="Tsai W.C."/>
            <person name="Van de Peer Y."/>
            <person name="Liu Z.J."/>
        </authorList>
    </citation>
    <scope>NUCLEOTIDE SEQUENCE</scope>
    <source>
        <strain evidence="2">SCP</strain>
    </source>
</reference>
<dbReference type="InterPro" id="IPR040361">
    <property type="entry name" value="TPD1"/>
</dbReference>
<protein>
    <submittedName>
        <fullName evidence="2">Uncharacterized protein</fullName>
    </submittedName>
</protein>
<dbReference type="AlphaFoldDB" id="A0AAV9BUC9"/>
<evidence type="ECO:0000256" key="1">
    <source>
        <dbReference type="ARBA" id="ARBA00022729"/>
    </source>
</evidence>
<proteinExistence type="predicted"/>
<dbReference type="EMBL" id="JAUJYN010000001">
    <property type="protein sequence ID" value="KAK1279947.1"/>
    <property type="molecule type" value="Genomic_DNA"/>
</dbReference>
<dbReference type="GO" id="GO:0001709">
    <property type="term" value="P:cell fate determination"/>
    <property type="evidence" value="ECO:0007669"/>
    <property type="project" value="TreeGrafter"/>
</dbReference>
<keyword evidence="1" id="KW-0732">Signal</keyword>
<evidence type="ECO:0000313" key="3">
    <source>
        <dbReference type="Proteomes" id="UP001179952"/>
    </source>
</evidence>
<evidence type="ECO:0000313" key="2">
    <source>
        <dbReference type="EMBL" id="KAK1279947.1"/>
    </source>
</evidence>
<comment type="caution">
    <text evidence="2">The sequence shown here is derived from an EMBL/GenBank/DDBJ whole genome shotgun (WGS) entry which is preliminary data.</text>
</comment>
<dbReference type="Pfam" id="PF24068">
    <property type="entry name" value="TPD1_C"/>
    <property type="match status" value="1"/>
</dbReference>
<dbReference type="Proteomes" id="UP001179952">
    <property type="component" value="Unassembled WGS sequence"/>
</dbReference>
<keyword evidence="3" id="KW-1185">Reference proteome</keyword>
<sequence length="162" mass="17800">MQPSDGVNVLHRPDPKHCGQESYVYGVGIDGSTVHERDRTAVRKLLLEELKEEVKVINATADNCAISNVVLHQGAAGTLPSGIPKYSVEILNVSPKNTTVMNVHIKCGWFASYNLVNPSIFRRLAHDDCLVNNGSKEIMQQGYRLVRDHMDEVTTDSGGQGD</sequence>
<dbReference type="PANTHER" id="PTHR33184:SF67">
    <property type="entry name" value="PROTEIN TAPETUM DETERMINANT 1"/>
    <property type="match status" value="1"/>
</dbReference>
<name>A0AAV9BUC9_ACOGR</name>
<organism evidence="2 3">
    <name type="scientific">Acorus gramineus</name>
    <name type="common">Dwarf sweet flag</name>
    <dbReference type="NCBI Taxonomy" id="55184"/>
    <lineage>
        <taxon>Eukaryota</taxon>
        <taxon>Viridiplantae</taxon>
        <taxon>Streptophyta</taxon>
        <taxon>Embryophyta</taxon>
        <taxon>Tracheophyta</taxon>
        <taxon>Spermatophyta</taxon>
        <taxon>Magnoliopsida</taxon>
        <taxon>Liliopsida</taxon>
        <taxon>Acoraceae</taxon>
        <taxon>Acorus</taxon>
    </lineage>
</organism>
<dbReference type="PANTHER" id="PTHR33184">
    <property type="entry name" value="PROTEIN TAPETUM DETERMINANT 1-LIKE-RELATED"/>
    <property type="match status" value="1"/>
</dbReference>
<accession>A0AAV9BUC9</accession>
<reference evidence="2" key="2">
    <citation type="submission" date="2023-06" db="EMBL/GenBank/DDBJ databases">
        <authorList>
            <person name="Ma L."/>
            <person name="Liu K.-W."/>
            <person name="Li Z."/>
            <person name="Hsiao Y.-Y."/>
            <person name="Qi Y."/>
            <person name="Fu T."/>
            <person name="Tang G."/>
            <person name="Zhang D."/>
            <person name="Sun W.-H."/>
            <person name="Liu D.-K."/>
            <person name="Li Y."/>
            <person name="Chen G.-Z."/>
            <person name="Liu X.-D."/>
            <person name="Liao X.-Y."/>
            <person name="Jiang Y.-T."/>
            <person name="Yu X."/>
            <person name="Hao Y."/>
            <person name="Huang J."/>
            <person name="Zhao X.-W."/>
            <person name="Ke S."/>
            <person name="Chen Y.-Y."/>
            <person name="Wu W.-L."/>
            <person name="Hsu J.-L."/>
            <person name="Lin Y.-F."/>
            <person name="Huang M.-D."/>
            <person name="Li C.-Y."/>
            <person name="Huang L."/>
            <person name="Wang Z.-W."/>
            <person name="Zhao X."/>
            <person name="Zhong W.-Y."/>
            <person name="Peng D.-H."/>
            <person name="Ahmad S."/>
            <person name="Lan S."/>
            <person name="Zhang J.-S."/>
            <person name="Tsai W.-C."/>
            <person name="Van De Peer Y."/>
            <person name="Liu Z.-J."/>
        </authorList>
    </citation>
    <scope>NUCLEOTIDE SEQUENCE</scope>
    <source>
        <strain evidence="2">SCP</strain>
        <tissue evidence="2">Leaves</tissue>
    </source>
</reference>